<evidence type="ECO:0000313" key="2">
    <source>
        <dbReference type="EMBL" id="TYK04297.1"/>
    </source>
</evidence>
<dbReference type="InterPro" id="IPR052343">
    <property type="entry name" value="Retrotransposon-Effector_Assoc"/>
</dbReference>
<sequence length="391" mass="44474">MRVLFSMDSGKVSGPYGFSIGFFKVVWNVVGEDFYDVVLHFFETSYLPHGVNATVITLIPKWCETERMKDSRPISCCNDFLFSLFIAIGTPRFVSWLGGFVTSPMFSIMINGSLKGFFHGRKGLRQDDPLSPFLFVMKFGELSGLEVWVLFCGNSLFAILGFHYFRASAFLLPASVHHEVDKIPRSYLWKGKEDASSMKILWSLLVNSGSLWVTWVEAYILKGRSLWAVDSGVGWSWCFRLSCGNPILEQVAKRVLYDRTSQREARLSEFLGLNGEWRDRWVWVPGSQGGFFIASAWDTIHPRSSQVPWLVYCGMGVSSLVIICSFHVLLGGLFGLRSFWLWLPLTGLGIRRLSCLGFVVRVLEKDHGGQLIQTYIRAYDVSWREDAHDFI</sequence>
<feature type="transmembrane region" description="Helical" evidence="1">
    <location>
        <begin position="76"/>
        <end position="94"/>
    </location>
</feature>
<gene>
    <name evidence="2" type="ORF">E5676_scaffold527G00260</name>
</gene>
<accession>A0A5D3BXP7</accession>
<keyword evidence="1" id="KW-0812">Transmembrane</keyword>
<keyword evidence="2" id="KW-0548">Nucleotidyltransferase</keyword>
<feature type="transmembrane region" description="Helical" evidence="1">
    <location>
        <begin position="309"/>
        <end position="333"/>
    </location>
</feature>
<keyword evidence="2" id="KW-0695">RNA-directed DNA polymerase</keyword>
<dbReference type="EMBL" id="SSTD01014408">
    <property type="protein sequence ID" value="TYK04297.1"/>
    <property type="molecule type" value="Genomic_DNA"/>
</dbReference>
<dbReference type="AlphaFoldDB" id="A0A5D3BXP7"/>
<evidence type="ECO:0000256" key="1">
    <source>
        <dbReference type="SAM" id="Phobius"/>
    </source>
</evidence>
<organism evidence="2 3">
    <name type="scientific">Cucumis melo var. makuwa</name>
    <name type="common">Oriental melon</name>
    <dbReference type="NCBI Taxonomy" id="1194695"/>
    <lineage>
        <taxon>Eukaryota</taxon>
        <taxon>Viridiplantae</taxon>
        <taxon>Streptophyta</taxon>
        <taxon>Embryophyta</taxon>
        <taxon>Tracheophyta</taxon>
        <taxon>Spermatophyta</taxon>
        <taxon>Magnoliopsida</taxon>
        <taxon>eudicotyledons</taxon>
        <taxon>Gunneridae</taxon>
        <taxon>Pentapetalae</taxon>
        <taxon>rosids</taxon>
        <taxon>fabids</taxon>
        <taxon>Cucurbitales</taxon>
        <taxon>Cucurbitaceae</taxon>
        <taxon>Benincaseae</taxon>
        <taxon>Cucumis</taxon>
    </lineage>
</organism>
<dbReference type="PANTHER" id="PTHR46890:SF48">
    <property type="entry name" value="RNA-DIRECTED DNA POLYMERASE"/>
    <property type="match status" value="1"/>
</dbReference>
<keyword evidence="2" id="KW-0808">Transferase</keyword>
<dbReference type="PANTHER" id="PTHR46890">
    <property type="entry name" value="NON-LTR RETROLELEMENT REVERSE TRANSCRIPTASE-LIKE PROTEIN-RELATED"/>
    <property type="match status" value="1"/>
</dbReference>
<reference evidence="2 3" key="1">
    <citation type="submission" date="2019-08" db="EMBL/GenBank/DDBJ databases">
        <title>Draft genome sequences of two oriental melons (Cucumis melo L. var makuwa).</title>
        <authorList>
            <person name="Kwon S.-Y."/>
        </authorList>
    </citation>
    <scope>NUCLEOTIDE SEQUENCE [LARGE SCALE GENOMIC DNA]</scope>
    <source>
        <strain evidence="3">cv. Chang Bougi</strain>
        <tissue evidence="2">Leaf</tissue>
    </source>
</reference>
<keyword evidence="1" id="KW-0472">Membrane</keyword>
<proteinExistence type="predicted"/>
<feature type="transmembrane region" description="Helical" evidence="1">
    <location>
        <begin position="147"/>
        <end position="165"/>
    </location>
</feature>
<dbReference type="GO" id="GO:0003964">
    <property type="term" value="F:RNA-directed DNA polymerase activity"/>
    <property type="evidence" value="ECO:0007669"/>
    <property type="project" value="UniProtKB-KW"/>
</dbReference>
<comment type="caution">
    <text evidence="2">The sequence shown here is derived from an EMBL/GenBank/DDBJ whole genome shotgun (WGS) entry which is preliminary data.</text>
</comment>
<dbReference type="Proteomes" id="UP000321947">
    <property type="component" value="Unassembled WGS sequence"/>
</dbReference>
<protein>
    <submittedName>
        <fullName evidence="2">Putative non-LTR retroelement reverse transcriptase</fullName>
    </submittedName>
</protein>
<keyword evidence="1" id="KW-1133">Transmembrane helix</keyword>
<name>A0A5D3BXP7_CUCMM</name>
<evidence type="ECO:0000313" key="3">
    <source>
        <dbReference type="Proteomes" id="UP000321947"/>
    </source>
</evidence>